<keyword evidence="1" id="KW-1133">Transmembrane helix</keyword>
<evidence type="ECO:0000313" key="2">
    <source>
        <dbReference type="EMBL" id="RHN50834.1"/>
    </source>
</evidence>
<keyword evidence="1" id="KW-0812">Transmembrane</keyword>
<dbReference type="PANTHER" id="PTHR11289:SF0">
    <property type="entry name" value="BREAST CANCER TYPE 2 SUSCEPTIBILITY PROTEIN"/>
    <property type="match status" value="1"/>
</dbReference>
<name>A0A396HG74_MEDTR</name>
<protein>
    <submittedName>
        <fullName evidence="2">Uncharacterized protein</fullName>
    </submittedName>
</protein>
<dbReference type="Gene3D" id="6.10.70.10">
    <property type="match status" value="1"/>
</dbReference>
<proteinExistence type="predicted"/>
<dbReference type="SUPFAM" id="SSF81878">
    <property type="entry name" value="BRCA2 tower domain"/>
    <property type="match status" value="1"/>
</dbReference>
<feature type="transmembrane region" description="Helical" evidence="1">
    <location>
        <begin position="86"/>
        <end position="103"/>
    </location>
</feature>
<evidence type="ECO:0000256" key="1">
    <source>
        <dbReference type="SAM" id="Phobius"/>
    </source>
</evidence>
<dbReference type="GO" id="GO:0000724">
    <property type="term" value="P:double-strand break repair via homologous recombination"/>
    <property type="evidence" value="ECO:0007669"/>
    <property type="project" value="InterPro"/>
</dbReference>
<dbReference type="EMBL" id="PSQE01000006">
    <property type="protein sequence ID" value="RHN50834.1"/>
    <property type="molecule type" value="Genomic_DNA"/>
</dbReference>
<dbReference type="Proteomes" id="UP000265566">
    <property type="component" value="Chromosome 6"/>
</dbReference>
<dbReference type="Gramene" id="rna35170">
    <property type="protein sequence ID" value="RHN50834.1"/>
    <property type="gene ID" value="gene35170"/>
</dbReference>
<comment type="caution">
    <text evidence="2">The sequence shown here is derived from an EMBL/GenBank/DDBJ whole genome shotgun (WGS) entry which is preliminary data.</text>
</comment>
<organism evidence="2 3">
    <name type="scientific">Medicago truncatula</name>
    <name type="common">Barrel medic</name>
    <name type="synonym">Medicago tribuloides</name>
    <dbReference type="NCBI Taxonomy" id="3880"/>
    <lineage>
        <taxon>Eukaryota</taxon>
        <taxon>Viridiplantae</taxon>
        <taxon>Streptophyta</taxon>
        <taxon>Embryophyta</taxon>
        <taxon>Tracheophyta</taxon>
        <taxon>Spermatophyta</taxon>
        <taxon>Magnoliopsida</taxon>
        <taxon>eudicotyledons</taxon>
        <taxon>Gunneridae</taxon>
        <taxon>Pentapetalae</taxon>
        <taxon>rosids</taxon>
        <taxon>fabids</taxon>
        <taxon>Fabales</taxon>
        <taxon>Fabaceae</taxon>
        <taxon>Papilionoideae</taxon>
        <taxon>50 kb inversion clade</taxon>
        <taxon>NPAAA clade</taxon>
        <taxon>Hologalegina</taxon>
        <taxon>IRL clade</taxon>
        <taxon>Trifolieae</taxon>
        <taxon>Medicago</taxon>
    </lineage>
</organism>
<accession>A0A396HG74</accession>
<sequence length="106" mass="12489">MDTVCVCGAWYHLNSLYFYAVRRSAVVDNIVSEYQKERTSSHVYDHDDSEGAKIYMMLETAAEPEFLMADMTPEQLRSFAAYKAKLNVRFYILVIFILFFYKQPLY</sequence>
<gene>
    <name evidence="2" type="ORF">MtrunA17_Chr6g0461821</name>
</gene>
<reference evidence="3" key="1">
    <citation type="journal article" date="2018" name="Nat. Plants">
        <title>Whole-genome landscape of Medicago truncatula symbiotic genes.</title>
        <authorList>
            <person name="Pecrix Y."/>
            <person name="Staton S.E."/>
            <person name="Sallet E."/>
            <person name="Lelandais-Briere C."/>
            <person name="Moreau S."/>
            <person name="Carrere S."/>
            <person name="Blein T."/>
            <person name="Jardinaud M.F."/>
            <person name="Latrasse D."/>
            <person name="Zouine M."/>
            <person name="Zahm M."/>
            <person name="Kreplak J."/>
            <person name="Mayjonade B."/>
            <person name="Satge C."/>
            <person name="Perez M."/>
            <person name="Cauet S."/>
            <person name="Marande W."/>
            <person name="Chantry-Darmon C."/>
            <person name="Lopez-Roques C."/>
            <person name="Bouchez O."/>
            <person name="Berard A."/>
            <person name="Debelle F."/>
            <person name="Munos S."/>
            <person name="Bendahmane A."/>
            <person name="Berges H."/>
            <person name="Niebel A."/>
            <person name="Buitink J."/>
            <person name="Frugier F."/>
            <person name="Benhamed M."/>
            <person name="Crespi M."/>
            <person name="Gouzy J."/>
            <person name="Gamas P."/>
        </authorList>
    </citation>
    <scope>NUCLEOTIDE SEQUENCE [LARGE SCALE GENOMIC DNA]</scope>
    <source>
        <strain evidence="3">cv. Jemalong A17</strain>
    </source>
</reference>
<keyword evidence="1" id="KW-0472">Membrane</keyword>
<evidence type="ECO:0000313" key="3">
    <source>
        <dbReference type="Proteomes" id="UP000265566"/>
    </source>
</evidence>
<dbReference type="PANTHER" id="PTHR11289">
    <property type="entry name" value="BREAST CANCER TYPE 2 SUSCEPTIBILITY PROTEIN BRCA2"/>
    <property type="match status" value="1"/>
</dbReference>
<dbReference type="AlphaFoldDB" id="A0A396HG74"/>
<dbReference type="InterPro" id="IPR015525">
    <property type="entry name" value="BRCA2"/>
</dbReference>